<name>A0A2T0ZZJ3_9ACTN</name>
<gene>
    <name evidence="1" type="ORF">CLV47_108132</name>
</gene>
<dbReference type="OrthoDB" id="4640847at2"/>
<comment type="caution">
    <text evidence="1">The sequence shown here is derived from an EMBL/GenBank/DDBJ whole genome shotgun (WGS) entry which is preliminary data.</text>
</comment>
<dbReference type="Proteomes" id="UP000237752">
    <property type="component" value="Unassembled WGS sequence"/>
</dbReference>
<protein>
    <submittedName>
        <fullName evidence="1">Uncharacterized protein</fullName>
    </submittedName>
</protein>
<evidence type="ECO:0000313" key="1">
    <source>
        <dbReference type="EMBL" id="PRZ41773.1"/>
    </source>
</evidence>
<accession>A0A2T0ZZJ3</accession>
<dbReference type="EMBL" id="PVUE01000008">
    <property type="protein sequence ID" value="PRZ41773.1"/>
    <property type="molecule type" value="Genomic_DNA"/>
</dbReference>
<keyword evidence="2" id="KW-1185">Reference proteome</keyword>
<sequence length="133" mass="15074">MSAPLSAYVARYDGEEFRCGLYPSDDGLEVRLYSPTPRFGFDEIGDGTYVQPVDADECDVIYYSLALAQWRGLDCAICAERDDTVQVEYLGGLAPKAAEYGFDRIERGVYRRWVPAIEIRARRMHSTFIKSPD</sequence>
<evidence type="ECO:0000313" key="2">
    <source>
        <dbReference type="Proteomes" id="UP000237752"/>
    </source>
</evidence>
<proteinExistence type="predicted"/>
<organism evidence="1 2">
    <name type="scientific">Antricoccus suffuscus</name>
    <dbReference type="NCBI Taxonomy" id="1629062"/>
    <lineage>
        <taxon>Bacteria</taxon>
        <taxon>Bacillati</taxon>
        <taxon>Actinomycetota</taxon>
        <taxon>Actinomycetes</taxon>
        <taxon>Geodermatophilales</taxon>
        <taxon>Antricoccaceae</taxon>
        <taxon>Antricoccus</taxon>
    </lineage>
</organism>
<dbReference type="RefSeq" id="WP_106349154.1">
    <property type="nucleotide sequence ID" value="NZ_PVUE01000008.1"/>
</dbReference>
<dbReference type="AlphaFoldDB" id="A0A2T0ZZJ3"/>
<reference evidence="1 2" key="1">
    <citation type="submission" date="2018-03" db="EMBL/GenBank/DDBJ databases">
        <title>Genomic Encyclopedia of Archaeal and Bacterial Type Strains, Phase II (KMG-II): from individual species to whole genera.</title>
        <authorList>
            <person name="Goeker M."/>
        </authorList>
    </citation>
    <scope>NUCLEOTIDE SEQUENCE [LARGE SCALE GENOMIC DNA]</scope>
    <source>
        <strain evidence="1 2">DSM 100065</strain>
    </source>
</reference>